<proteinExistence type="predicted"/>
<organism evidence="2 3">
    <name type="scientific">Cyphellophora europaea (strain CBS 101466)</name>
    <name type="common">Phialophora europaea</name>
    <dbReference type="NCBI Taxonomy" id="1220924"/>
    <lineage>
        <taxon>Eukaryota</taxon>
        <taxon>Fungi</taxon>
        <taxon>Dikarya</taxon>
        <taxon>Ascomycota</taxon>
        <taxon>Pezizomycotina</taxon>
        <taxon>Eurotiomycetes</taxon>
        <taxon>Chaetothyriomycetidae</taxon>
        <taxon>Chaetothyriales</taxon>
        <taxon>Cyphellophoraceae</taxon>
        <taxon>Cyphellophora</taxon>
    </lineage>
</organism>
<feature type="region of interest" description="Disordered" evidence="1">
    <location>
        <begin position="1"/>
        <end position="46"/>
    </location>
</feature>
<evidence type="ECO:0000256" key="1">
    <source>
        <dbReference type="SAM" id="MobiDB-lite"/>
    </source>
</evidence>
<evidence type="ECO:0000313" key="2">
    <source>
        <dbReference type="EMBL" id="ETN38432.1"/>
    </source>
</evidence>
<dbReference type="InParanoid" id="W2RPP9"/>
<dbReference type="InterPro" id="IPR021858">
    <property type="entry name" value="Fun_TF"/>
</dbReference>
<dbReference type="RefSeq" id="XP_008719021.1">
    <property type="nucleotide sequence ID" value="XM_008720799.1"/>
</dbReference>
<reference evidence="2 3" key="1">
    <citation type="submission" date="2013-03" db="EMBL/GenBank/DDBJ databases">
        <title>The Genome Sequence of Phialophora europaea CBS 101466.</title>
        <authorList>
            <consortium name="The Broad Institute Genomics Platform"/>
            <person name="Cuomo C."/>
            <person name="de Hoog S."/>
            <person name="Gorbushina A."/>
            <person name="Walker B."/>
            <person name="Young S.K."/>
            <person name="Zeng Q."/>
            <person name="Gargeya S."/>
            <person name="Fitzgerald M."/>
            <person name="Haas B."/>
            <person name="Abouelleil A."/>
            <person name="Allen A.W."/>
            <person name="Alvarado L."/>
            <person name="Arachchi H.M."/>
            <person name="Berlin A.M."/>
            <person name="Chapman S.B."/>
            <person name="Gainer-Dewar J."/>
            <person name="Goldberg J."/>
            <person name="Griggs A."/>
            <person name="Gujja S."/>
            <person name="Hansen M."/>
            <person name="Howarth C."/>
            <person name="Imamovic A."/>
            <person name="Ireland A."/>
            <person name="Larimer J."/>
            <person name="McCowan C."/>
            <person name="Murphy C."/>
            <person name="Pearson M."/>
            <person name="Poon T.W."/>
            <person name="Priest M."/>
            <person name="Roberts A."/>
            <person name="Saif S."/>
            <person name="Shea T."/>
            <person name="Sisk P."/>
            <person name="Sykes S."/>
            <person name="Wortman J."/>
            <person name="Nusbaum C."/>
            <person name="Birren B."/>
        </authorList>
    </citation>
    <scope>NUCLEOTIDE SEQUENCE [LARGE SCALE GENOMIC DNA]</scope>
    <source>
        <strain evidence="2 3">CBS 101466</strain>
    </source>
</reference>
<accession>W2RPP9</accession>
<sequence length="524" mass="58706">MSTQNNTYKQSRRKHKDEFRQRHQVDELASPSEDSTKLESPSSTETHTLIPTALDAHRRDFFKAYPVEVGGTTLAALDEQLHVVQREELVLQITGGSQHPVLAALFAASLQDSCLFTCFLASSQCLYEQRRSVGHFQPSDQLLGLQSRGLAAVRDRLMQSGAAQDDGLAASIIQLMVADSVSGDTKSLISHQRGARKLLSMRGTGTNEALYQTSLGILVVIEFYMALVQFLLPEPTTPPASDNPLRYLKHPFPASVCVRISILPEGLQNLVLRSTLSLQTIQLLDIVSGWSLALRELVATPQNAEEIYRQLFTQPFECTRSAVFILRHLRQAESQLTIEYIICMGITIIIKHQGSTSKTNYLDDGLVHVFTRTVKQFAHPNAAELETIIWLVTVVAWRTSVTYQANAEDLVDFILRVHEFTRNLKKVQTIWSRFLWYDKFAVPWSRYWQASLDRWQNKIQERAALSAQERVRIGSGPAPNCAFSRGVAQIKTESSSESSQVLGGFNESYTQSEGGSRSNSQETD</sequence>
<gene>
    <name evidence="2" type="ORF">HMPREF1541_06467</name>
</gene>
<dbReference type="OrthoDB" id="4158087at2759"/>
<feature type="compositionally biased region" description="Basic and acidic residues" evidence="1">
    <location>
        <begin position="16"/>
        <end position="26"/>
    </location>
</feature>
<dbReference type="eggNOG" id="ENOG502T3Z6">
    <property type="taxonomic scope" value="Eukaryota"/>
</dbReference>
<evidence type="ECO:0008006" key="4">
    <source>
        <dbReference type="Google" id="ProtNLM"/>
    </source>
</evidence>
<protein>
    <recommendedName>
        <fullName evidence="4">Transcription factor domain-containing protein</fullName>
    </recommendedName>
</protein>
<dbReference type="HOGENOM" id="CLU_032227_2_1_1"/>
<dbReference type="Pfam" id="PF11951">
    <property type="entry name" value="Fungal_trans_2"/>
    <property type="match status" value="1"/>
</dbReference>
<evidence type="ECO:0000313" key="3">
    <source>
        <dbReference type="Proteomes" id="UP000030752"/>
    </source>
</evidence>
<dbReference type="EMBL" id="KB822722">
    <property type="protein sequence ID" value="ETN38432.1"/>
    <property type="molecule type" value="Genomic_DNA"/>
</dbReference>
<feature type="region of interest" description="Disordered" evidence="1">
    <location>
        <begin position="493"/>
        <end position="524"/>
    </location>
</feature>
<dbReference type="GeneID" id="19973806"/>
<name>W2RPP9_CYPE1</name>
<dbReference type="VEuPathDB" id="FungiDB:HMPREF1541_06467"/>
<dbReference type="Proteomes" id="UP000030752">
    <property type="component" value="Unassembled WGS sequence"/>
</dbReference>
<dbReference type="AlphaFoldDB" id="W2RPP9"/>
<keyword evidence="3" id="KW-1185">Reference proteome</keyword>